<organism evidence="1 2">
    <name type="scientific">Mycena maculata</name>
    <dbReference type="NCBI Taxonomy" id="230809"/>
    <lineage>
        <taxon>Eukaryota</taxon>
        <taxon>Fungi</taxon>
        <taxon>Dikarya</taxon>
        <taxon>Basidiomycota</taxon>
        <taxon>Agaricomycotina</taxon>
        <taxon>Agaricomycetes</taxon>
        <taxon>Agaricomycetidae</taxon>
        <taxon>Agaricales</taxon>
        <taxon>Marasmiineae</taxon>
        <taxon>Mycenaceae</taxon>
        <taxon>Mycena</taxon>
    </lineage>
</organism>
<proteinExistence type="predicted"/>
<keyword evidence="2" id="KW-1185">Reference proteome</keyword>
<evidence type="ECO:0000313" key="2">
    <source>
        <dbReference type="Proteomes" id="UP001215280"/>
    </source>
</evidence>
<reference evidence="1" key="1">
    <citation type="submission" date="2023-03" db="EMBL/GenBank/DDBJ databases">
        <title>Massive genome expansion in bonnet fungi (Mycena s.s.) driven by repeated elements and novel gene families across ecological guilds.</title>
        <authorList>
            <consortium name="Lawrence Berkeley National Laboratory"/>
            <person name="Harder C.B."/>
            <person name="Miyauchi S."/>
            <person name="Viragh M."/>
            <person name="Kuo A."/>
            <person name="Thoen E."/>
            <person name="Andreopoulos B."/>
            <person name="Lu D."/>
            <person name="Skrede I."/>
            <person name="Drula E."/>
            <person name="Henrissat B."/>
            <person name="Morin E."/>
            <person name="Kohler A."/>
            <person name="Barry K."/>
            <person name="LaButti K."/>
            <person name="Morin E."/>
            <person name="Salamov A."/>
            <person name="Lipzen A."/>
            <person name="Mereny Z."/>
            <person name="Hegedus B."/>
            <person name="Baldrian P."/>
            <person name="Stursova M."/>
            <person name="Weitz H."/>
            <person name="Taylor A."/>
            <person name="Grigoriev I.V."/>
            <person name="Nagy L.G."/>
            <person name="Martin F."/>
            <person name="Kauserud H."/>
        </authorList>
    </citation>
    <scope>NUCLEOTIDE SEQUENCE</scope>
    <source>
        <strain evidence="1">CBHHK188m</strain>
    </source>
</reference>
<comment type="caution">
    <text evidence="1">The sequence shown here is derived from an EMBL/GenBank/DDBJ whole genome shotgun (WGS) entry which is preliminary data.</text>
</comment>
<sequence>MFRMPETVVKHTLEEQTALAAKTVRKVRAFLHGAYRFEARYSDYPNERDVIESGGVVLSGAQLNEGTKYYVVWDYQGESGRDCWKFRGGDGFAASVCDMEESMADDLNIGMPGDLLQMAASNWAQSMYDMAANYGTYGSVVKPEEPRPEHDPDHEDYQPNYADMVAAKWNPIFERAKADEHDIECMFFHTRQGCLAPAGSCQFKHTPLREHTFSDGGFGRISAEQAYQYFMDWDSD</sequence>
<evidence type="ECO:0000313" key="1">
    <source>
        <dbReference type="EMBL" id="KAJ7752425.1"/>
    </source>
</evidence>
<name>A0AAD7IXB7_9AGAR</name>
<gene>
    <name evidence="1" type="ORF">DFH07DRAFT_521270</name>
</gene>
<accession>A0AAD7IXB7</accession>
<dbReference type="AlphaFoldDB" id="A0AAD7IXB7"/>
<dbReference type="EMBL" id="JARJLG010000074">
    <property type="protein sequence ID" value="KAJ7752425.1"/>
    <property type="molecule type" value="Genomic_DNA"/>
</dbReference>
<dbReference type="Proteomes" id="UP001215280">
    <property type="component" value="Unassembled WGS sequence"/>
</dbReference>
<protein>
    <submittedName>
        <fullName evidence="1">Uncharacterized protein</fullName>
    </submittedName>
</protein>